<accession>A0A3M8C7K9</accession>
<organism evidence="1 2">
    <name type="scientific">Brevibacillus panacihumi</name>
    <dbReference type="NCBI Taxonomy" id="497735"/>
    <lineage>
        <taxon>Bacteria</taxon>
        <taxon>Bacillati</taxon>
        <taxon>Bacillota</taxon>
        <taxon>Bacilli</taxon>
        <taxon>Bacillales</taxon>
        <taxon>Paenibacillaceae</taxon>
        <taxon>Brevibacillus</taxon>
    </lineage>
</organism>
<dbReference type="EMBL" id="RHHT01000064">
    <property type="protein sequence ID" value="RNB71696.1"/>
    <property type="molecule type" value="Genomic_DNA"/>
</dbReference>
<dbReference type="Proteomes" id="UP000281915">
    <property type="component" value="Unassembled WGS sequence"/>
</dbReference>
<comment type="caution">
    <text evidence="1">The sequence shown here is derived from an EMBL/GenBank/DDBJ whole genome shotgun (WGS) entry which is preliminary data.</text>
</comment>
<dbReference type="RefSeq" id="WP_122915296.1">
    <property type="nucleotide sequence ID" value="NZ_RHHT01000064.1"/>
</dbReference>
<sequence length="143" mass="16680">MIPTYQDGEMILKLYNQYESERMRAAKAWFAQELNGPARVNPAAFWEKFPRGSEGFTHFVTLYGFFEMVGVLHKNGLIHPDLLFDMWYINGFYDKMYPVIADWRSQGDIHIAENFELLAIAERDWIGKKKGAAYVPQVSYLTE</sequence>
<dbReference type="InterPro" id="IPR031876">
    <property type="entry name" value="DUF4760"/>
</dbReference>
<dbReference type="Pfam" id="PF15956">
    <property type="entry name" value="DUF4760"/>
    <property type="match status" value="1"/>
</dbReference>
<proteinExistence type="predicted"/>
<gene>
    <name evidence="1" type="ORF">EDM58_22330</name>
</gene>
<name>A0A3M8C7K9_9BACL</name>
<evidence type="ECO:0000313" key="2">
    <source>
        <dbReference type="Proteomes" id="UP000281915"/>
    </source>
</evidence>
<protein>
    <submittedName>
        <fullName evidence="1">Transposase</fullName>
    </submittedName>
</protein>
<dbReference type="AlphaFoldDB" id="A0A3M8C7K9"/>
<reference evidence="1 2" key="1">
    <citation type="submission" date="2018-10" db="EMBL/GenBank/DDBJ databases">
        <title>Phylogenomics of Brevibacillus.</title>
        <authorList>
            <person name="Dunlap C."/>
        </authorList>
    </citation>
    <scope>NUCLEOTIDE SEQUENCE [LARGE SCALE GENOMIC DNA]</scope>
    <source>
        <strain evidence="1 2">JCM 15085</strain>
    </source>
</reference>
<evidence type="ECO:0000313" key="1">
    <source>
        <dbReference type="EMBL" id="RNB71696.1"/>
    </source>
</evidence>